<dbReference type="PANTHER" id="PTHR36439">
    <property type="entry name" value="BLL4334 PROTEIN"/>
    <property type="match status" value="1"/>
</dbReference>
<dbReference type="Pfam" id="PF08002">
    <property type="entry name" value="DUF1697"/>
    <property type="match status" value="1"/>
</dbReference>
<dbReference type="SUPFAM" id="SSF160379">
    <property type="entry name" value="SP0830-like"/>
    <property type="match status" value="1"/>
</dbReference>
<reference evidence="1" key="2">
    <citation type="submission" date="2021-04" db="EMBL/GenBank/DDBJ databases">
        <authorList>
            <person name="Gilroy R."/>
        </authorList>
    </citation>
    <scope>NUCLEOTIDE SEQUENCE</scope>
    <source>
        <strain evidence="1">ChiGjej1B1-14440</strain>
    </source>
</reference>
<name>A0A9D1XJZ1_9FIRM</name>
<gene>
    <name evidence="1" type="ORF">H9980_02480</name>
</gene>
<dbReference type="PANTHER" id="PTHR36439:SF1">
    <property type="entry name" value="DUF1697 DOMAIN-CONTAINING PROTEIN"/>
    <property type="match status" value="1"/>
</dbReference>
<dbReference type="AlphaFoldDB" id="A0A9D1XJZ1"/>
<dbReference type="Gene3D" id="3.30.70.1260">
    <property type="entry name" value="bacterial protein sp0830 like"/>
    <property type="match status" value="1"/>
</dbReference>
<dbReference type="Gene3D" id="3.30.70.1280">
    <property type="entry name" value="SP0830-like domains"/>
    <property type="match status" value="1"/>
</dbReference>
<dbReference type="EMBL" id="DXET01000061">
    <property type="protein sequence ID" value="HIX80822.1"/>
    <property type="molecule type" value="Genomic_DNA"/>
</dbReference>
<dbReference type="Proteomes" id="UP000886724">
    <property type="component" value="Unassembled WGS sequence"/>
</dbReference>
<proteinExistence type="predicted"/>
<accession>A0A9D1XJZ1</accession>
<comment type="caution">
    <text evidence="1">The sequence shown here is derived from an EMBL/GenBank/DDBJ whole genome shotgun (WGS) entry which is preliminary data.</text>
</comment>
<sequence>MEKYVAFLRGINVGGKNKVPMAELKKEFEKWGFTEVKTYLNSGNVIFLSAKDDLGYLKEQIEIKLEASFGFEIPVLVITKAKLEDILNHAPDWWGTDNKEIYDNLIFILAPATFSKVYDEIGEPKKELEKIENYDNVIFWSFNRKEYRKTNWWSKTASIDISNRLTIRTANTIKKIVKM</sequence>
<protein>
    <submittedName>
        <fullName evidence="1">DUF1697 domain-containing protein</fullName>
    </submittedName>
</protein>
<evidence type="ECO:0000313" key="2">
    <source>
        <dbReference type="Proteomes" id="UP000886724"/>
    </source>
</evidence>
<dbReference type="InterPro" id="IPR012545">
    <property type="entry name" value="DUF1697"/>
</dbReference>
<dbReference type="PIRSF" id="PIRSF008502">
    <property type="entry name" value="UCP008502"/>
    <property type="match status" value="1"/>
</dbReference>
<reference evidence="1" key="1">
    <citation type="journal article" date="2021" name="PeerJ">
        <title>Extensive microbial diversity within the chicken gut microbiome revealed by metagenomics and culture.</title>
        <authorList>
            <person name="Gilroy R."/>
            <person name="Ravi A."/>
            <person name="Getino M."/>
            <person name="Pursley I."/>
            <person name="Horton D.L."/>
            <person name="Alikhan N.F."/>
            <person name="Baker D."/>
            <person name="Gharbi K."/>
            <person name="Hall N."/>
            <person name="Watson M."/>
            <person name="Adriaenssens E.M."/>
            <person name="Foster-Nyarko E."/>
            <person name="Jarju S."/>
            <person name="Secka A."/>
            <person name="Antonio M."/>
            <person name="Oren A."/>
            <person name="Chaudhuri R.R."/>
            <person name="La Ragione R."/>
            <person name="Hildebrand F."/>
            <person name="Pallen M.J."/>
        </authorList>
    </citation>
    <scope>NUCLEOTIDE SEQUENCE</scope>
    <source>
        <strain evidence="1">ChiGjej1B1-14440</strain>
    </source>
</reference>
<evidence type="ECO:0000313" key="1">
    <source>
        <dbReference type="EMBL" id="HIX80822.1"/>
    </source>
</evidence>
<organism evidence="1 2">
    <name type="scientific">Candidatus Erysipelatoclostridium merdavium</name>
    <dbReference type="NCBI Taxonomy" id="2838566"/>
    <lineage>
        <taxon>Bacteria</taxon>
        <taxon>Bacillati</taxon>
        <taxon>Bacillota</taxon>
        <taxon>Erysipelotrichia</taxon>
        <taxon>Erysipelotrichales</taxon>
        <taxon>Erysipelotrichales incertae sedis</taxon>
    </lineage>
</organism>